<dbReference type="InterPro" id="IPR007168">
    <property type="entry name" value="Phageshock_PspC_N"/>
</dbReference>
<evidence type="ECO:0000313" key="8">
    <source>
        <dbReference type="EMBL" id="MBC5683639.1"/>
    </source>
</evidence>
<feature type="transmembrane region" description="Helical" evidence="6">
    <location>
        <begin position="33"/>
        <end position="57"/>
    </location>
</feature>
<reference evidence="8 9" key="1">
    <citation type="submission" date="2020-08" db="EMBL/GenBank/DDBJ databases">
        <title>Genome public.</title>
        <authorList>
            <person name="Liu C."/>
            <person name="Sun Q."/>
        </authorList>
    </citation>
    <scope>NUCLEOTIDE SEQUENCE [LARGE SCALE GENOMIC DNA]</scope>
    <source>
        <strain evidence="8 9">NSJ-13</strain>
    </source>
</reference>
<dbReference type="InterPro" id="IPR052027">
    <property type="entry name" value="PspC"/>
</dbReference>
<evidence type="ECO:0000256" key="6">
    <source>
        <dbReference type="SAM" id="Phobius"/>
    </source>
</evidence>
<evidence type="ECO:0000313" key="9">
    <source>
        <dbReference type="Proteomes" id="UP000631576"/>
    </source>
</evidence>
<keyword evidence="2" id="KW-1003">Cell membrane</keyword>
<keyword evidence="9" id="KW-1185">Reference proteome</keyword>
<keyword evidence="4 6" id="KW-1133">Transmembrane helix</keyword>
<dbReference type="EMBL" id="JACOPE010000001">
    <property type="protein sequence ID" value="MBC5683639.1"/>
    <property type="molecule type" value="Genomic_DNA"/>
</dbReference>
<accession>A0ABR7G899</accession>
<dbReference type="PANTHER" id="PTHR33885:SF3">
    <property type="entry name" value="PHAGE SHOCK PROTEIN C"/>
    <property type="match status" value="1"/>
</dbReference>
<protein>
    <submittedName>
        <fullName evidence="8">PspC domain-containing protein</fullName>
    </submittedName>
</protein>
<evidence type="ECO:0000256" key="4">
    <source>
        <dbReference type="ARBA" id="ARBA00022989"/>
    </source>
</evidence>
<evidence type="ECO:0000256" key="1">
    <source>
        <dbReference type="ARBA" id="ARBA00004162"/>
    </source>
</evidence>
<organism evidence="8 9">
    <name type="scientific">Ruminococcus hominis</name>
    <dbReference type="NCBI Taxonomy" id="2763065"/>
    <lineage>
        <taxon>Bacteria</taxon>
        <taxon>Bacillati</taxon>
        <taxon>Bacillota</taxon>
        <taxon>Clostridia</taxon>
        <taxon>Eubacteriales</taxon>
        <taxon>Oscillospiraceae</taxon>
        <taxon>Ruminococcus</taxon>
    </lineage>
</organism>
<evidence type="ECO:0000256" key="3">
    <source>
        <dbReference type="ARBA" id="ARBA00022692"/>
    </source>
</evidence>
<keyword evidence="3 6" id="KW-0812">Transmembrane</keyword>
<evidence type="ECO:0000259" key="7">
    <source>
        <dbReference type="Pfam" id="PF04024"/>
    </source>
</evidence>
<dbReference type="PANTHER" id="PTHR33885">
    <property type="entry name" value="PHAGE SHOCK PROTEIN C"/>
    <property type="match status" value="1"/>
</dbReference>
<gene>
    <name evidence="8" type="ORF">H8S40_08685</name>
</gene>
<evidence type="ECO:0000256" key="5">
    <source>
        <dbReference type="ARBA" id="ARBA00023136"/>
    </source>
</evidence>
<dbReference type="RefSeq" id="WP_022075885.1">
    <property type="nucleotide sequence ID" value="NZ_JACOPE010000001.1"/>
</dbReference>
<evidence type="ECO:0000256" key="2">
    <source>
        <dbReference type="ARBA" id="ARBA00022475"/>
    </source>
</evidence>
<dbReference type="Proteomes" id="UP000631576">
    <property type="component" value="Unassembled WGS sequence"/>
</dbReference>
<proteinExistence type="predicted"/>
<name>A0ABR7G899_9FIRM</name>
<comment type="subcellular location">
    <subcellularLocation>
        <location evidence="1">Cell membrane</location>
        <topology evidence="1">Single-pass membrane protein</topology>
    </subcellularLocation>
</comment>
<keyword evidence="5 6" id="KW-0472">Membrane</keyword>
<dbReference type="Pfam" id="PF04024">
    <property type="entry name" value="PspC"/>
    <property type="match status" value="1"/>
</dbReference>
<feature type="domain" description="Phage shock protein PspC N-terminal" evidence="7">
    <location>
        <begin position="2"/>
        <end position="60"/>
    </location>
</feature>
<sequence length="64" mass="6891">MKKLYRSKESRMLCGVCGGVGEYFNIDPTLVRLGMVLLAACSFGTGVLAYFIAAVIIPDEPSAF</sequence>
<comment type="caution">
    <text evidence="8">The sequence shown here is derived from an EMBL/GenBank/DDBJ whole genome shotgun (WGS) entry which is preliminary data.</text>
</comment>